<dbReference type="EMBL" id="JACOON010000004">
    <property type="protein sequence ID" value="MBC5648502.1"/>
    <property type="molecule type" value="Genomic_DNA"/>
</dbReference>
<keyword evidence="2" id="KW-1185">Reference proteome</keyword>
<reference evidence="1 2" key="1">
    <citation type="submission" date="2020-08" db="EMBL/GenBank/DDBJ databases">
        <title>Genome public.</title>
        <authorList>
            <person name="Liu C."/>
            <person name="Sun Q."/>
        </authorList>
    </citation>
    <scope>NUCLEOTIDE SEQUENCE [LARGE SCALE GENOMIC DNA]</scope>
    <source>
        <strain evidence="1 2">NSJ-35</strain>
    </source>
</reference>
<evidence type="ECO:0000313" key="2">
    <source>
        <dbReference type="Proteomes" id="UP000606889"/>
    </source>
</evidence>
<dbReference type="RefSeq" id="WP_186858004.1">
    <property type="nucleotide sequence ID" value="NZ_JACOON010000004.1"/>
</dbReference>
<evidence type="ECO:0000313" key="1">
    <source>
        <dbReference type="EMBL" id="MBC5648502.1"/>
    </source>
</evidence>
<dbReference type="Proteomes" id="UP000606889">
    <property type="component" value="Unassembled WGS sequence"/>
</dbReference>
<protein>
    <recommendedName>
        <fullName evidence="3">Phage tail protein</fullName>
    </recommendedName>
</protein>
<proteinExistence type="predicted"/>
<organism evidence="1 2">
    <name type="scientific">Christensenella tenuis</name>
    <dbReference type="NCBI Taxonomy" id="2763033"/>
    <lineage>
        <taxon>Bacteria</taxon>
        <taxon>Bacillati</taxon>
        <taxon>Bacillota</taxon>
        <taxon>Clostridia</taxon>
        <taxon>Christensenellales</taxon>
        <taxon>Christensenellaceae</taxon>
        <taxon>Christensenella</taxon>
    </lineage>
</organism>
<name>A0ABR7EFH1_9FIRM</name>
<gene>
    <name evidence="1" type="ORF">H8S18_09155</name>
</gene>
<evidence type="ECO:0008006" key="3">
    <source>
        <dbReference type="Google" id="ProtNLM"/>
    </source>
</evidence>
<sequence>MSVNDNIMQTLSFLGYPIFPNIYTGDSDTYLVFNINASPEDFGDNEPGYNVNFVQVHLFCPHTFCSIDTRKQIKRALLDAGFTYPYEVDASDEEGQHIVFECEIDEVIE</sequence>
<comment type="caution">
    <text evidence="1">The sequence shown here is derived from an EMBL/GenBank/DDBJ whole genome shotgun (WGS) entry which is preliminary data.</text>
</comment>
<accession>A0ABR7EFH1</accession>